<organism evidence="5 6">
    <name type="scientific">Jiangella alkaliphila</name>
    <dbReference type="NCBI Taxonomy" id="419479"/>
    <lineage>
        <taxon>Bacteria</taxon>
        <taxon>Bacillati</taxon>
        <taxon>Actinomycetota</taxon>
        <taxon>Actinomycetes</taxon>
        <taxon>Jiangellales</taxon>
        <taxon>Jiangellaceae</taxon>
        <taxon>Jiangella</taxon>
    </lineage>
</organism>
<sequence>MSLTLHIDADQWRGRVRRYVQDATAAGVTVVPVAKGNGYGFGNAVLAAEAARLGVTTLAVGTYDEVAAATGEFGGDVLVLTPWRPWLTAALGDDRLVHTVSRLEDLRQLAAAPARPRVVVEVLTSIRRHGIDPGDLADVAKLLDDVRFEGFALHLPLGDDHAAEATTLARRAFEAVPAAARTIWVSHLTAAQAATVGQATSAEVRLRVATALWLGDRSGLTPKATVLDLHRVRRGETYGYRQRRARRDGTVVVVAGGTAHGIALQAPTAAGTLRQRASALARGGLEAGGRALSPFRVAGKQRWFAEPPHMQCSMIWLPDGVEPPSVGDEAGVEVRYTTTTFDALAWD</sequence>
<dbReference type="SUPFAM" id="SSF51419">
    <property type="entry name" value="PLP-binding barrel"/>
    <property type="match status" value="1"/>
</dbReference>
<accession>A0A1H2HMW7</accession>
<dbReference type="GO" id="GO:0030170">
    <property type="term" value="F:pyridoxal phosphate binding"/>
    <property type="evidence" value="ECO:0007669"/>
    <property type="project" value="TreeGrafter"/>
</dbReference>
<evidence type="ECO:0000256" key="2">
    <source>
        <dbReference type="ARBA" id="ARBA00022898"/>
    </source>
</evidence>
<dbReference type="Proteomes" id="UP000182977">
    <property type="component" value="Chromosome I"/>
</dbReference>
<dbReference type="Gene3D" id="3.20.20.10">
    <property type="entry name" value="Alanine racemase"/>
    <property type="match status" value="1"/>
</dbReference>
<comment type="cofactor">
    <cofactor evidence="1">
        <name>pyridoxal 5'-phosphate</name>
        <dbReference type="ChEBI" id="CHEBI:597326"/>
    </cofactor>
</comment>
<name>A0A1H2HMW7_9ACTN</name>
<dbReference type="GO" id="GO:0005829">
    <property type="term" value="C:cytosol"/>
    <property type="evidence" value="ECO:0007669"/>
    <property type="project" value="TreeGrafter"/>
</dbReference>
<keyword evidence="3" id="KW-0413">Isomerase</keyword>
<dbReference type="PANTHER" id="PTHR30511">
    <property type="entry name" value="ALANINE RACEMASE"/>
    <property type="match status" value="1"/>
</dbReference>
<evidence type="ECO:0000256" key="3">
    <source>
        <dbReference type="ARBA" id="ARBA00023235"/>
    </source>
</evidence>
<feature type="domain" description="Alanine racemase N-terminal" evidence="4">
    <location>
        <begin position="7"/>
        <end position="205"/>
    </location>
</feature>
<dbReference type="InterPro" id="IPR009006">
    <property type="entry name" value="Ala_racemase/Decarboxylase_C"/>
</dbReference>
<gene>
    <name evidence="5" type="ORF">SAMN04488563_1139</name>
</gene>
<protein>
    <submittedName>
        <fullName evidence="5">Alanine racemase</fullName>
    </submittedName>
</protein>
<dbReference type="OrthoDB" id="2986620at2"/>
<evidence type="ECO:0000313" key="5">
    <source>
        <dbReference type="EMBL" id="SDU33195.1"/>
    </source>
</evidence>
<evidence type="ECO:0000256" key="1">
    <source>
        <dbReference type="ARBA" id="ARBA00001933"/>
    </source>
</evidence>
<dbReference type="PANTHER" id="PTHR30511:SF0">
    <property type="entry name" value="ALANINE RACEMASE, CATABOLIC-RELATED"/>
    <property type="match status" value="1"/>
</dbReference>
<reference evidence="6" key="1">
    <citation type="submission" date="2016-10" db="EMBL/GenBank/DDBJ databases">
        <authorList>
            <person name="Varghese N."/>
            <person name="Submissions S."/>
        </authorList>
    </citation>
    <scope>NUCLEOTIDE SEQUENCE [LARGE SCALE GENOMIC DNA]</scope>
    <source>
        <strain evidence="6">DSM 45079</strain>
    </source>
</reference>
<evidence type="ECO:0000313" key="6">
    <source>
        <dbReference type="Proteomes" id="UP000182977"/>
    </source>
</evidence>
<dbReference type="InterPro" id="IPR001608">
    <property type="entry name" value="Ala_racemase_N"/>
</dbReference>
<dbReference type="STRING" id="419479.SAMN04488563_1139"/>
<dbReference type="RefSeq" id="WP_046767003.1">
    <property type="nucleotide sequence ID" value="NZ_KQ061220.1"/>
</dbReference>
<proteinExistence type="predicted"/>
<dbReference type="InterPro" id="IPR029066">
    <property type="entry name" value="PLP-binding_barrel"/>
</dbReference>
<evidence type="ECO:0000259" key="4">
    <source>
        <dbReference type="Pfam" id="PF01168"/>
    </source>
</evidence>
<dbReference type="Gene3D" id="2.40.37.10">
    <property type="entry name" value="Lyase, Ornithine Decarboxylase, Chain A, domain 1"/>
    <property type="match status" value="1"/>
</dbReference>
<dbReference type="InterPro" id="IPR000821">
    <property type="entry name" value="Ala_racemase"/>
</dbReference>
<dbReference type="Pfam" id="PF01168">
    <property type="entry name" value="Ala_racemase_N"/>
    <property type="match status" value="1"/>
</dbReference>
<keyword evidence="2" id="KW-0663">Pyridoxal phosphate</keyword>
<dbReference type="GO" id="GO:0008784">
    <property type="term" value="F:alanine racemase activity"/>
    <property type="evidence" value="ECO:0007669"/>
    <property type="project" value="TreeGrafter"/>
</dbReference>
<dbReference type="EMBL" id="LT629791">
    <property type="protein sequence ID" value="SDU33195.1"/>
    <property type="molecule type" value="Genomic_DNA"/>
</dbReference>
<dbReference type="AlphaFoldDB" id="A0A1H2HMW7"/>
<keyword evidence="6" id="KW-1185">Reference proteome</keyword>